<reference evidence="1 2" key="1">
    <citation type="submission" date="2015-07" db="EMBL/GenBank/DDBJ databases">
        <authorList>
            <consortium name="Pathogen Informatics"/>
        </authorList>
    </citation>
    <scope>NUCLEOTIDE SEQUENCE [LARGE SCALE GENOMIC DNA]</scope>
    <source>
        <strain evidence="1 2">A51</strain>
    </source>
</reference>
<evidence type="ECO:0000313" key="1">
    <source>
        <dbReference type="EMBL" id="CRZ75228.1"/>
    </source>
</evidence>
<name>A0A655ZVI6_VIBCL</name>
<proteinExistence type="predicted"/>
<dbReference type="AlphaFoldDB" id="A0A655ZVI6"/>
<gene>
    <name evidence="1" type="ORF">ERS013165_00029</name>
</gene>
<dbReference type="Proteomes" id="UP000044806">
    <property type="component" value="Unassembled WGS sequence"/>
</dbReference>
<organism evidence="1 2">
    <name type="scientific">Vibrio cholerae</name>
    <dbReference type="NCBI Taxonomy" id="666"/>
    <lineage>
        <taxon>Bacteria</taxon>
        <taxon>Pseudomonadati</taxon>
        <taxon>Pseudomonadota</taxon>
        <taxon>Gammaproteobacteria</taxon>
        <taxon>Vibrionales</taxon>
        <taxon>Vibrionaceae</taxon>
        <taxon>Vibrio</taxon>
    </lineage>
</organism>
<accession>A0A655ZVI6</accession>
<protein>
    <submittedName>
        <fullName evidence="1">Uncharacterized protein</fullName>
    </submittedName>
</protein>
<evidence type="ECO:0000313" key="2">
    <source>
        <dbReference type="Proteomes" id="UP000044806"/>
    </source>
</evidence>
<dbReference type="EMBL" id="CWOW01000001">
    <property type="protein sequence ID" value="CRZ75228.1"/>
    <property type="molecule type" value="Genomic_DNA"/>
</dbReference>
<sequence>MNFCVPLYIFGTSLIKFPTCFQIVGTKPNTAKIIKPVNTVITMITAKVRGIRNRRS</sequence>